<dbReference type="AlphaFoldDB" id="A0AAU9CAK7"/>
<keyword evidence="6" id="KW-0068">Autocatalytic cleavage</keyword>
<dbReference type="InterPro" id="IPR013785">
    <property type="entry name" value="Aldolase_TIM"/>
</dbReference>
<dbReference type="InterPro" id="IPR036844">
    <property type="entry name" value="Hint_dom_sf"/>
</dbReference>
<dbReference type="GO" id="GO:0016539">
    <property type="term" value="P:intein-mediated protein splicing"/>
    <property type="evidence" value="ECO:0007669"/>
    <property type="project" value="InterPro"/>
</dbReference>
<dbReference type="NCBIfam" id="TIGR01445">
    <property type="entry name" value="intein_Nterm"/>
    <property type="match status" value="1"/>
</dbReference>
<dbReference type="PANTHER" id="PTHR30352:SF5">
    <property type="entry name" value="PYRUVATE FORMATE-LYASE 1-ACTIVATING ENZYME"/>
    <property type="match status" value="1"/>
</dbReference>
<dbReference type="PROSITE" id="PS51918">
    <property type="entry name" value="RADICAL_SAM"/>
    <property type="match status" value="1"/>
</dbReference>
<comment type="cofactor">
    <cofactor evidence="1">
        <name>[4Fe-4S] cluster</name>
        <dbReference type="ChEBI" id="CHEBI:49883"/>
    </cofactor>
</comment>
<evidence type="ECO:0000259" key="11">
    <source>
        <dbReference type="PROSITE" id="PS51918"/>
    </source>
</evidence>
<dbReference type="InterPro" id="IPR027596">
    <property type="entry name" value="AmmeMemoSam_rS"/>
</dbReference>
<dbReference type="EC" id="1.97.1.4" evidence="12"/>
<protein>
    <submittedName>
        <fullName evidence="12">Pyruvate formate lyase activating enzyme</fullName>
        <ecNumber evidence="12">1.97.1.4</ecNumber>
    </submittedName>
</protein>
<evidence type="ECO:0000256" key="8">
    <source>
        <dbReference type="ARBA" id="ARBA00023004"/>
    </source>
</evidence>
<dbReference type="CDD" id="cd00081">
    <property type="entry name" value="Hint"/>
    <property type="match status" value="1"/>
</dbReference>
<dbReference type="Gene3D" id="3.10.28.10">
    <property type="entry name" value="Homing endonucleases"/>
    <property type="match status" value="1"/>
</dbReference>
<dbReference type="GO" id="GO:0006006">
    <property type="term" value="P:glucose metabolic process"/>
    <property type="evidence" value="ECO:0007669"/>
    <property type="project" value="UniProtKB-KW"/>
</dbReference>
<keyword evidence="7" id="KW-0651">Protein splicing</keyword>
<dbReference type="InterPro" id="IPR007197">
    <property type="entry name" value="rSAM"/>
</dbReference>
<dbReference type="GO" id="GO:0016829">
    <property type="term" value="F:lyase activity"/>
    <property type="evidence" value="ECO:0007669"/>
    <property type="project" value="UniProtKB-KW"/>
</dbReference>
<dbReference type="Gene3D" id="2.170.16.10">
    <property type="entry name" value="Hedgehog/Intein (Hint) domain"/>
    <property type="match status" value="1"/>
</dbReference>
<dbReference type="InterPro" id="IPR006141">
    <property type="entry name" value="Intein_N"/>
</dbReference>
<dbReference type="PROSITE" id="PS50817">
    <property type="entry name" value="INTEIN_N_TER"/>
    <property type="match status" value="1"/>
</dbReference>
<dbReference type="Gene3D" id="3.20.20.70">
    <property type="entry name" value="Aldolase class I"/>
    <property type="match status" value="1"/>
</dbReference>
<accession>A0AAU9CAK7</accession>
<gene>
    <name evidence="12" type="ORF">MIN45_P1352</name>
</gene>
<evidence type="ECO:0000313" key="13">
    <source>
        <dbReference type="Proteomes" id="UP001321450"/>
    </source>
</evidence>
<dbReference type="Proteomes" id="UP001321450">
    <property type="component" value="Chromosome"/>
</dbReference>
<keyword evidence="12" id="KW-0670">Pyruvate</keyword>
<dbReference type="PROSITE" id="PS50819">
    <property type="entry name" value="INTEIN_ENDONUCLEASE"/>
    <property type="match status" value="1"/>
</dbReference>
<dbReference type="InterPro" id="IPR058240">
    <property type="entry name" value="rSAM_sf"/>
</dbReference>
<keyword evidence="4" id="KW-0949">S-adenosyl-L-methionine</keyword>
<keyword evidence="3" id="KW-0313">Glucose metabolism</keyword>
<dbReference type="InterPro" id="IPR030934">
    <property type="entry name" value="Intein_C"/>
</dbReference>
<evidence type="ECO:0000256" key="1">
    <source>
        <dbReference type="ARBA" id="ARBA00001966"/>
    </source>
</evidence>
<dbReference type="InterPro" id="IPR004042">
    <property type="entry name" value="Intein_endonuc_central"/>
</dbReference>
<keyword evidence="5" id="KW-0479">Metal-binding</keyword>
<dbReference type="GO" id="GO:0051539">
    <property type="term" value="F:4 iron, 4 sulfur cluster binding"/>
    <property type="evidence" value="ECO:0007669"/>
    <property type="project" value="UniProtKB-KW"/>
</dbReference>
<dbReference type="InterPro" id="IPR006142">
    <property type="entry name" value="INTEIN"/>
</dbReference>
<dbReference type="SUPFAM" id="SSF55608">
    <property type="entry name" value="Homing endonucleases"/>
    <property type="match status" value="1"/>
</dbReference>
<keyword evidence="12" id="KW-0456">Lyase</keyword>
<feature type="domain" description="DOD-type homing endonuclease" evidence="10">
    <location>
        <begin position="325"/>
        <end position="462"/>
    </location>
</feature>
<dbReference type="EMBL" id="AP024718">
    <property type="protein sequence ID" value="BCX88982.1"/>
    <property type="molecule type" value="Genomic_DNA"/>
</dbReference>
<evidence type="ECO:0000256" key="7">
    <source>
        <dbReference type="ARBA" id="ARBA00023000"/>
    </source>
</evidence>
<evidence type="ECO:0000256" key="2">
    <source>
        <dbReference type="ARBA" id="ARBA00022485"/>
    </source>
</evidence>
<evidence type="ECO:0000256" key="3">
    <source>
        <dbReference type="ARBA" id="ARBA00022526"/>
    </source>
</evidence>
<dbReference type="InterPro" id="IPR034457">
    <property type="entry name" value="Organic_radical-activating"/>
</dbReference>
<feature type="domain" description="Radical SAM core" evidence="11">
    <location>
        <begin position="482"/>
        <end position="753"/>
    </location>
</feature>
<evidence type="ECO:0000259" key="10">
    <source>
        <dbReference type="PROSITE" id="PS50819"/>
    </source>
</evidence>
<sequence>MSTTAESQPKDKHVVPTKYWHKLPDGRVQCDLCPRFCKLHEGQRGLCFVRACQNGQIVLTTYGRASGFCIDPIEKKPLYHFLPGTPVLSFGTAGCNLACKFCFPPETLVATSQGLQPIGRLFDACTERVDYGAGKIAFPRELEVWTRTGGRSRVTKVFGRPYRGEMLTVKAMAAPPLRLTPNHQVFVAHRDHPDRLFKIPAAELSADHYLVIPKRRSGSSADLDVLKVLAEVEPGFHAPRTRRVALDSLQVAFAGQATSAEIAAELGYHPAYVRRLRGQWQRGELTEMAPRPIRTRVENGWVRFLGERGRGVPVTIPWTPEFAWLLGFYCAEGHVGVHPQRPNSRYLVFSTGHHEAHLAERTAQLLAKYFDVRPRIRRRRTTLTVECTSTSVAHLFVALCGRGAKGKQVPPPLIQTSEPVIRGFLEGYLAGDGYEAETHLVATTVSSLLAYGLYELGLHLNLLPTFFVHHPAPRKRIEGREVAQATTYIVKFKRDRFHCADRRCERAPWRDAGDHFLVPLQRIEREAYDGWVYNLEVDDADHAYLAPFIAVSNCQNWDISKAREFDILTVEAPPNAVARAARELECRSVAYTYNDPVIFHEYVIDTAKACREYGIKNVAVTAGYVTEEPRREFYQYMDAANVDLKAFTEDFYRKICGGHLQPVLDTLEYIKHETDCWLEITTLLIPGENDSTEEIDKMTRWVVEKLGPDVPHHFTAFHPDWKMMDHPPTPPETLLRARKIAMENGLRYVYTGNIHYPEGDSTWCHHCGQLLIGRDWYVLTDWNLTPDGRCCQCGTPVPGVFEPKPGNWGARRYVVDMARFVG</sequence>
<dbReference type="GO" id="GO:0004519">
    <property type="term" value="F:endonuclease activity"/>
    <property type="evidence" value="ECO:0007669"/>
    <property type="project" value="InterPro"/>
</dbReference>
<keyword evidence="3" id="KW-0119">Carbohydrate metabolism</keyword>
<reference evidence="13" key="1">
    <citation type="journal article" date="2024" name="Int. J. Syst. Evol. Microbiol.">
        <title>Methylomarinovum tepidoasis sp. nov., a moderately thermophilic methanotroph of the family Methylothermaceae isolated from a deep-sea hydrothermal field.</title>
        <authorList>
            <person name="Hirayama H."/>
            <person name="Takaki Y."/>
            <person name="Abe M."/>
            <person name="Miyazaki M."/>
            <person name="Uematsu K."/>
            <person name="Matsui Y."/>
            <person name="Takai K."/>
        </authorList>
    </citation>
    <scope>NUCLEOTIDE SEQUENCE [LARGE SCALE GENOMIC DNA]</scope>
    <source>
        <strain evidence="13">IN45</strain>
    </source>
</reference>
<proteinExistence type="predicted"/>
<keyword evidence="9" id="KW-0411">Iron-sulfur</keyword>
<evidence type="ECO:0000313" key="12">
    <source>
        <dbReference type="EMBL" id="BCX88982.1"/>
    </source>
</evidence>
<dbReference type="SUPFAM" id="SSF102114">
    <property type="entry name" value="Radical SAM enzymes"/>
    <property type="match status" value="2"/>
</dbReference>
<evidence type="ECO:0000256" key="4">
    <source>
        <dbReference type="ARBA" id="ARBA00022691"/>
    </source>
</evidence>
<evidence type="ECO:0000256" key="6">
    <source>
        <dbReference type="ARBA" id="ARBA00022813"/>
    </source>
</evidence>
<keyword evidence="8" id="KW-0408">Iron</keyword>
<dbReference type="Pfam" id="PF04055">
    <property type="entry name" value="Radical_SAM"/>
    <property type="match status" value="1"/>
</dbReference>
<evidence type="ECO:0000256" key="9">
    <source>
        <dbReference type="ARBA" id="ARBA00023014"/>
    </source>
</evidence>
<keyword evidence="2" id="KW-0004">4Fe-4S</keyword>
<dbReference type="GO" id="GO:0046872">
    <property type="term" value="F:metal ion binding"/>
    <property type="evidence" value="ECO:0007669"/>
    <property type="project" value="UniProtKB-KW"/>
</dbReference>
<dbReference type="PRINTS" id="PR00379">
    <property type="entry name" value="INTEIN"/>
</dbReference>
<dbReference type="PROSITE" id="PS50818">
    <property type="entry name" value="INTEIN_C_TER"/>
    <property type="match status" value="1"/>
</dbReference>
<dbReference type="NCBIfam" id="TIGR04337">
    <property type="entry name" value="AmmeMemoSam_rS"/>
    <property type="match status" value="1"/>
</dbReference>
<evidence type="ECO:0000256" key="5">
    <source>
        <dbReference type="ARBA" id="ARBA00022723"/>
    </source>
</evidence>
<name>A0AAU9CAK7_9GAMM</name>
<keyword evidence="13" id="KW-1185">Reference proteome</keyword>
<dbReference type="InterPro" id="IPR027434">
    <property type="entry name" value="Homing_endonucl"/>
</dbReference>
<dbReference type="KEGG" id="meiy:MIN45_P1352"/>
<keyword evidence="12" id="KW-0560">Oxidoreductase</keyword>
<dbReference type="SUPFAM" id="SSF51294">
    <property type="entry name" value="Hedgehog/intein (Hint) domain"/>
    <property type="match status" value="1"/>
</dbReference>
<organism evidence="12 13">
    <name type="scientific">Methylomarinovum tepidoasis</name>
    <dbReference type="NCBI Taxonomy" id="2840183"/>
    <lineage>
        <taxon>Bacteria</taxon>
        <taxon>Pseudomonadati</taxon>
        <taxon>Pseudomonadota</taxon>
        <taxon>Gammaproteobacteria</taxon>
        <taxon>Methylococcales</taxon>
        <taxon>Methylothermaceae</taxon>
        <taxon>Methylomarinovum</taxon>
    </lineage>
</organism>
<dbReference type="PANTHER" id="PTHR30352">
    <property type="entry name" value="PYRUVATE FORMATE-LYASE-ACTIVATING ENZYME"/>
    <property type="match status" value="1"/>
</dbReference>
<dbReference type="GO" id="GO:0043365">
    <property type="term" value="F:[formate-C-acetyltransferase]-activating enzyme activity"/>
    <property type="evidence" value="ECO:0007669"/>
    <property type="project" value="UniProtKB-EC"/>
</dbReference>